<dbReference type="Pfam" id="PF02608">
    <property type="entry name" value="Bmp"/>
    <property type="match status" value="1"/>
</dbReference>
<feature type="domain" description="ABC transporter substrate-binding protein PnrA-like" evidence="3">
    <location>
        <begin position="32"/>
        <end position="166"/>
    </location>
</feature>
<keyword evidence="4" id="KW-0449">Lipoprotein</keyword>
<gene>
    <name evidence="4" type="ORF">DesfrDRAFT_0757</name>
</gene>
<dbReference type="PANTHER" id="PTHR43208">
    <property type="entry name" value="ABC TRANSPORTER SUBSTRATE-BINDING PROTEIN"/>
    <property type="match status" value="1"/>
</dbReference>
<feature type="signal peptide" evidence="2">
    <location>
        <begin position="1"/>
        <end position="24"/>
    </location>
</feature>
<sequence length="393" mass="41849" precursor="true">MRRVSLILAAAFALLCATAAMTFAAGKPLTFGLLLVGPYNDKGYSQAQYEGGKYVEAHLPGSKMLYLDKLNPADRPGVTIPQVVDDLAAKGATLIFAGSDDMKDGIREAATQHPELTFVHISGDDVLTGKAPKNLGNLFSKMEYAKMMAGFSAAMTTKTGKIGFLGPLINDETRRLADAAFLGARHAWVDVRGKKPEDLTFKVSWIGFWFNIPGVTSDPNQLAGSFFDQGFDVVISGIDTPEALTVAAARRSAGADVHALPYDYKDACQGAPEACLGVPYFNWGPPFLTIAKAVTDGTYKPAFTWLSPDFAALNDPDKSPVGFLPGKGLSAEAKKALDAFVADLGSGKVNLYAGPLEYQDGSVFLTAGHTATDKELWFCPQLLRGMEGASASK</sequence>
<dbReference type="RefSeq" id="WP_005991244.1">
    <property type="nucleotide sequence ID" value="NZ_AECZ01000003.1"/>
</dbReference>
<dbReference type="OrthoDB" id="9769871at2"/>
<evidence type="ECO:0000256" key="2">
    <source>
        <dbReference type="SAM" id="SignalP"/>
    </source>
</evidence>
<evidence type="ECO:0000259" key="3">
    <source>
        <dbReference type="Pfam" id="PF02608"/>
    </source>
</evidence>
<keyword evidence="1 2" id="KW-0732">Signal</keyword>
<dbReference type="GO" id="GO:0005886">
    <property type="term" value="C:plasma membrane"/>
    <property type="evidence" value="ECO:0007669"/>
    <property type="project" value="InterPro"/>
</dbReference>
<comment type="caution">
    <text evidence="4">The sequence shown here is derived from an EMBL/GenBank/DDBJ whole genome shotgun (WGS) entry which is preliminary data.</text>
</comment>
<proteinExistence type="predicted"/>
<dbReference type="Proteomes" id="UP000006250">
    <property type="component" value="Unassembled WGS sequence"/>
</dbReference>
<dbReference type="InterPro" id="IPR052910">
    <property type="entry name" value="ABC-Purine-Binding"/>
</dbReference>
<feature type="chain" id="PRO_5003147932" evidence="2">
    <location>
        <begin position="25"/>
        <end position="393"/>
    </location>
</feature>
<dbReference type="EMBL" id="AECZ01000003">
    <property type="protein sequence ID" value="EFL52651.1"/>
    <property type="molecule type" value="Genomic_DNA"/>
</dbReference>
<dbReference type="PANTHER" id="PTHR43208:SF1">
    <property type="entry name" value="ABC TRANSPORTER SUBSTRATE-BINDING PROTEIN"/>
    <property type="match status" value="1"/>
</dbReference>
<dbReference type="InterPro" id="IPR003760">
    <property type="entry name" value="PnrA-like"/>
</dbReference>
<dbReference type="STRING" id="596151.DesfrDRAFT_0757"/>
<dbReference type="AlphaFoldDB" id="E1JT18"/>
<organism evidence="4 5">
    <name type="scientific">Solidesulfovibrio fructosivorans JJ]</name>
    <dbReference type="NCBI Taxonomy" id="596151"/>
    <lineage>
        <taxon>Bacteria</taxon>
        <taxon>Pseudomonadati</taxon>
        <taxon>Thermodesulfobacteriota</taxon>
        <taxon>Desulfovibrionia</taxon>
        <taxon>Desulfovibrionales</taxon>
        <taxon>Desulfovibrionaceae</taxon>
        <taxon>Solidesulfovibrio</taxon>
    </lineage>
</organism>
<evidence type="ECO:0000313" key="5">
    <source>
        <dbReference type="Proteomes" id="UP000006250"/>
    </source>
</evidence>
<keyword evidence="5" id="KW-1185">Reference proteome</keyword>
<reference evidence="4 5" key="1">
    <citation type="submission" date="2010-08" db="EMBL/GenBank/DDBJ databases">
        <title>The draft genome of Desulfovibrio fructosovorans JJ.</title>
        <authorList>
            <consortium name="US DOE Joint Genome Institute (JGI-PGF)"/>
            <person name="Lucas S."/>
            <person name="Copeland A."/>
            <person name="Lapidus A."/>
            <person name="Cheng J.-F."/>
            <person name="Bruce D."/>
            <person name="Goodwin L."/>
            <person name="Pitluck S."/>
            <person name="Land M.L."/>
            <person name="Hauser L."/>
            <person name="Chang Y.-J."/>
            <person name="Jeffries C."/>
            <person name="Wall J.D."/>
            <person name="Stahl D.A."/>
            <person name="Arkin A.P."/>
            <person name="Dehal P."/>
            <person name="Stolyar S.M."/>
            <person name="Hazen T.C."/>
            <person name="Woyke T.J."/>
        </authorList>
    </citation>
    <scope>NUCLEOTIDE SEQUENCE [LARGE SCALE GENOMIC DNA]</scope>
    <source>
        <strain evidence="4 5">JJ</strain>
    </source>
</reference>
<evidence type="ECO:0000256" key="1">
    <source>
        <dbReference type="ARBA" id="ARBA00022729"/>
    </source>
</evidence>
<dbReference type="eggNOG" id="COG1744">
    <property type="taxonomic scope" value="Bacteria"/>
</dbReference>
<dbReference type="Gene3D" id="3.40.50.2300">
    <property type="match status" value="2"/>
</dbReference>
<accession>E1JT18</accession>
<protein>
    <submittedName>
        <fullName evidence="4">Basic membrane lipoprotein</fullName>
    </submittedName>
</protein>
<evidence type="ECO:0000313" key="4">
    <source>
        <dbReference type="EMBL" id="EFL52651.1"/>
    </source>
</evidence>
<name>E1JT18_SOLFR</name>